<feature type="transmembrane region" description="Helical" evidence="8">
    <location>
        <begin position="103"/>
        <end position="125"/>
    </location>
</feature>
<keyword evidence="4 8" id="KW-1133">Transmembrane helix</keyword>
<geneLocation type="mitochondrion" evidence="9"/>
<name>A0A649UAU3_9FUNG</name>
<evidence type="ECO:0000256" key="1">
    <source>
        <dbReference type="ARBA" id="ARBA00004141"/>
    </source>
</evidence>
<organism evidence="9">
    <name type="scientific">Conidiobolus sp</name>
    <dbReference type="NCBI Taxonomy" id="1973308"/>
    <lineage>
        <taxon>Eukaryota</taxon>
        <taxon>Fungi</taxon>
        <taxon>Fungi incertae sedis</taxon>
        <taxon>Zoopagomycota</taxon>
        <taxon>Entomophthoromycotina</taxon>
        <taxon>Entomophthoromycetes</taxon>
        <taxon>Entomophthorales</taxon>
        <taxon>Ancylistaceae</taxon>
        <taxon>Conidiobolus</taxon>
    </lineage>
</organism>
<gene>
    <name evidence="9" type="primary">nad1</name>
</gene>
<dbReference type="AlphaFoldDB" id="A0A649UAU3"/>
<feature type="transmembrane region" description="Helical" evidence="8">
    <location>
        <begin position="174"/>
        <end position="193"/>
    </location>
</feature>
<dbReference type="HAMAP" id="MF_01350">
    <property type="entry name" value="NDH1_NuoH"/>
    <property type="match status" value="1"/>
</dbReference>
<evidence type="ECO:0000256" key="7">
    <source>
        <dbReference type="RuleBase" id="RU000473"/>
    </source>
</evidence>
<dbReference type="PANTHER" id="PTHR11432:SF3">
    <property type="entry name" value="NADH-UBIQUINONE OXIDOREDUCTASE CHAIN 1"/>
    <property type="match status" value="1"/>
</dbReference>
<dbReference type="GO" id="GO:0009060">
    <property type="term" value="P:aerobic respiration"/>
    <property type="evidence" value="ECO:0007669"/>
    <property type="project" value="TreeGrafter"/>
</dbReference>
<dbReference type="PANTHER" id="PTHR11432">
    <property type="entry name" value="NADH DEHYDROGENASE SUBUNIT 1"/>
    <property type="match status" value="1"/>
</dbReference>
<keyword evidence="7 9" id="KW-0496">Mitochondrion</keyword>
<evidence type="ECO:0000256" key="4">
    <source>
        <dbReference type="ARBA" id="ARBA00022989"/>
    </source>
</evidence>
<dbReference type="PROSITE" id="PS00667">
    <property type="entry name" value="COMPLEX1_ND1_1"/>
    <property type="match status" value="1"/>
</dbReference>
<keyword evidence="3 6" id="KW-0812">Transmembrane</keyword>
<evidence type="ECO:0000256" key="8">
    <source>
        <dbReference type="SAM" id="Phobius"/>
    </source>
</evidence>
<comment type="similarity">
    <text evidence="2 6">Belongs to the complex I subunit 1 family.</text>
</comment>
<dbReference type="GO" id="GO:0005743">
    <property type="term" value="C:mitochondrial inner membrane"/>
    <property type="evidence" value="ECO:0007669"/>
    <property type="project" value="UniProtKB-SubCell"/>
</dbReference>
<keyword evidence="7" id="KW-0830">Ubiquinone</keyword>
<dbReference type="InterPro" id="IPR018086">
    <property type="entry name" value="NADH_UbQ_OxRdtase_su1_CS"/>
</dbReference>
<dbReference type="GO" id="GO:0003954">
    <property type="term" value="F:NADH dehydrogenase activity"/>
    <property type="evidence" value="ECO:0007669"/>
    <property type="project" value="TreeGrafter"/>
</dbReference>
<protein>
    <recommendedName>
        <fullName evidence="7">NADH-ubiquinone oxidoreductase chain 1</fullName>
        <ecNumber evidence="7">7.1.1.2</ecNumber>
    </recommendedName>
</protein>
<accession>A0A649UAU3</accession>
<dbReference type="EC" id="7.1.1.2" evidence="7"/>
<evidence type="ECO:0000256" key="5">
    <source>
        <dbReference type="ARBA" id="ARBA00023136"/>
    </source>
</evidence>
<feature type="transmembrane region" description="Helical" evidence="8">
    <location>
        <begin position="256"/>
        <end position="276"/>
    </location>
</feature>
<comment type="subcellular location">
    <subcellularLocation>
        <location evidence="1">Membrane</location>
        <topology evidence="1">Multi-pass membrane protein</topology>
    </subcellularLocation>
    <subcellularLocation>
        <location evidence="6">Mitochondrion inner membrane</location>
        <topology evidence="6">Multi-pass membrane protein</topology>
    </subcellularLocation>
</comment>
<dbReference type="EMBL" id="MN640580">
    <property type="protein sequence ID" value="QGI24133.1"/>
    <property type="molecule type" value="Genomic_DNA"/>
</dbReference>
<feature type="transmembrane region" description="Helical" evidence="8">
    <location>
        <begin position="146"/>
        <end position="168"/>
    </location>
</feature>
<dbReference type="InterPro" id="IPR001694">
    <property type="entry name" value="NADH_UbQ_OxRdtase_su1/FPO"/>
</dbReference>
<feature type="transmembrane region" description="Helical" evidence="8">
    <location>
        <begin position="288"/>
        <end position="314"/>
    </location>
</feature>
<sequence length="316" mass="34866">MQILEIIVLIVPLLVSIAYLTLAESKVMGAMQRRLGPNKVGVLGVLQPFADGLKLVIKETILVSQANKILFLVAPYTTLVFSILAWAVIPFSRGIVIADLTYSILYILLISSLGVLGIILAGWSANSKYASLGSLRTTAQMISYEVIMAIVILMVVFLADSMNLMTIVANQRTVWNIIPLLPIALIFFIAALAETNRAPFDLPEAESELVARFMTEHSSLSFAYFFLGEYGNIILISAVTAILFLGGYLVPIDSRWIEPIGLGFKTSIVLFMFIWIRASFPRLRFDQLMLFAWTGLLPIILGYFLLVASILVALNP</sequence>
<feature type="transmembrane region" description="Helical" evidence="8">
    <location>
        <begin position="222"/>
        <end position="250"/>
    </location>
</feature>
<dbReference type="GO" id="GO:0008137">
    <property type="term" value="F:NADH dehydrogenase (ubiquinone) activity"/>
    <property type="evidence" value="ECO:0007669"/>
    <property type="project" value="UniProtKB-EC"/>
</dbReference>
<proteinExistence type="inferred from homology"/>
<evidence type="ECO:0000256" key="3">
    <source>
        <dbReference type="ARBA" id="ARBA00022692"/>
    </source>
</evidence>
<reference evidence="9" key="1">
    <citation type="submission" date="2019-11" db="EMBL/GenBank/DDBJ databases">
        <title>Characterization and phylogenetic analysis of the complete mitochondrial genome of Conidiobolus sp. (Entomophthorales: Ancylistaceae).</title>
        <authorList>
            <person name="Sun X."/>
            <person name="Chen Y."/>
            <person name="Su D."/>
        </authorList>
    </citation>
    <scope>NUCLEOTIDE SEQUENCE</scope>
</reference>
<comment type="catalytic activity">
    <reaction evidence="7">
        <text>a ubiquinone + NADH + 5 H(+)(in) = a ubiquinol + NAD(+) + 4 H(+)(out)</text>
        <dbReference type="Rhea" id="RHEA:29091"/>
        <dbReference type="Rhea" id="RHEA-COMP:9565"/>
        <dbReference type="Rhea" id="RHEA-COMP:9566"/>
        <dbReference type="ChEBI" id="CHEBI:15378"/>
        <dbReference type="ChEBI" id="CHEBI:16389"/>
        <dbReference type="ChEBI" id="CHEBI:17976"/>
        <dbReference type="ChEBI" id="CHEBI:57540"/>
        <dbReference type="ChEBI" id="CHEBI:57945"/>
        <dbReference type="EC" id="7.1.1.2"/>
    </reaction>
</comment>
<keyword evidence="6" id="KW-0520">NAD</keyword>
<evidence type="ECO:0000313" key="9">
    <source>
        <dbReference type="EMBL" id="QGI24133.1"/>
    </source>
</evidence>
<dbReference type="Pfam" id="PF00146">
    <property type="entry name" value="NADHdh"/>
    <property type="match status" value="1"/>
</dbReference>
<feature type="transmembrane region" description="Helical" evidence="8">
    <location>
        <begin position="69"/>
        <end position="91"/>
    </location>
</feature>
<evidence type="ECO:0000256" key="6">
    <source>
        <dbReference type="RuleBase" id="RU000471"/>
    </source>
</evidence>
<keyword evidence="5 8" id="KW-0472">Membrane</keyword>
<feature type="transmembrane region" description="Helical" evidence="8">
    <location>
        <begin position="6"/>
        <end position="23"/>
    </location>
</feature>
<evidence type="ECO:0000256" key="2">
    <source>
        <dbReference type="ARBA" id="ARBA00010535"/>
    </source>
</evidence>